<dbReference type="CDD" id="cd07761">
    <property type="entry name" value="CYTH-like_CthTTM-like"/>
    <property type="match status" value="1"/>
</dbReference>
<feature type="domain" description="CYTH" evidence="2">
    <location>
        <begin position="1"/>
        <end position="148"/>
    </location>
</feature>
<dbReference type="PANTHER" id="PTHR40114:SF1">
    <property type="entry name" value="SLR0698 PROTEIN"/>
    <property type="match status" value="1"/>
</dbReference>
<gene>
    <name evidence="3" type="ORF">H8718_02445</name>
</gene>
<dbReference type="Gene3D" id="2.40.320.10">
    <property type="entry name" value="Hypothetical Protein Pfu-838710-001"/>
    <property type="match status" value="1"/>
</dbReference>
<dbReference type="InterPro" id="IPR033469">
    <property type="entry name" value="CYTH-like_dom_sf"/>
</dbReference>
<evidence type="ECO:0000313" key="3">
    <source>
        <dbReference type="EMBL" id="MBC8578393.1"/>
    </source>
</evidence>
<dbReference type="Proteomes" id="UP000655830">
    <property type="component" value="Unassembled WGS sequence"/>
</dbReference>
<dbReference type="PIRSF" id="PIRSF016487">
    <property type="entry name" value="CYTH_UCP016487"/>
    <property type="match status" value="1"/>
</dbReference>
<dbReference type="EMBL" id="JACRSY010000003">
    <property type="protein sequence ID" value="MBC8578393.1"/>
    <property type="molecule type" value="Genomic_DNA"/>
</dbReference>
<dbReference type="InterPro" id="IPR012042">
    <property type="entry name" value="NeuTTM/CthTTM-like"/>
</dbReference>
<evidence type="ECO:0000259" key="2">
    <source>
        <dbReference type="SMART" id="SM01118"/>
    </source>
</evidence>
<protein>
    <submittedName>
        <fullName evidence="3">CYTH domain-containing protein</fullName>
    </submittedName>
</protein>
<organism evidence="3 4">
    <name type="scientific">Zhenhengia yiwuensis</name>
    <dbReference type="NCBI Taxonomy" id="2763666"/>
    <lineage>
        <taxon>Bacteria</taxon>
        <taxon>Bacillati</taxon>
        <taxon>Bacillota</taxon>
        <taxon>Clostridia</taxon>
        <taxon>Lachnospirales</taxon>
        <taxon>Lachnospiraceae</taxon>
        <taxon>Zhenhengia</taxon>
    </lineage>
</organism>
<reference evidence="3" key="1">
    <citation type="submission" date="2020-08" db="EMBL/GenBank/DDBJ databases">
        <title>Genome public.</title>
        <authorList>
            <person name="Liu C."/>
            <person name="Sun Q."/>
        </authorList>
    </citation>
    <scope>NUCLEOTIDE SEQUENCE</scope>
    <source>
        <strain evidence="3">NSJ-12</strain>
    </source>
</reference>
<feature type="active site" description="Proton acceptor" evidence="1">
    <location>
        <position position="27"/>
    </location>
</feature>
<dbReference type="AlphaFoldDB" id="A0A926ID67"/>
<keyword evidence="4" id="KW-1185">Reference proteome</keyword>
<evidence type="ECO:0000256" key="1">
    <source>
        <dbReference type="PIRSR" id="PIRSR016487-1"/>
    </source>
</evidence>
<dbReference type="SUPFAM" id="SSF55154">
    <property type="entry name" value="CYTH-like phosphatases"/>
    <property type="match status" value="1"/>
</dbReference>
<dbReference type="RefSeq" id="WP_177671540.1">
    <property type="nucleotide sequence ID" value="NZ_JACRSY010000003.1"/>
</dbReference>
<dbReference type="PANTHER" id="PTHR40114">
    <property type="entry name" value="SLR0698 PROTEIN"/>
    <property type="match status" value="1"/>
</dbReference>
<proteinExistence type="predicted"/>
<evidence type="ECO:0000313" key="4">
    <source>
        <dbReference type="Proteomes" id="UP000655830"/>
    </source>
</evidence>
<name>A0A926ID67_9FIRM</name>
<accession>A0A926ID67</accession>
<comment type="caution">
    <text evidence="3">The sequence shown here is derived from an EMBL/GenBank/DDBJ whole genome shotgun (WGS) entry which is preliminary data.</text>
</comment>
<dbReference type="InterPro" id="IPR023577">
    <property type="entry name" value="CYTH_domain"/>
</dbReference>
<sequence length="151" mass="17546">MEIERKFLVKELPDLNIYPHKRIVQGYISTDPVIRVRQMGDTYCVCLKSQGHMIREEFELSITKEQCDALWPKVENSPVEKTRYFISLDHNLTAELDVYQGHLDGLLTVEVEFDSPVEAANFIPPSWFGEDITHDNRYKNNHLSVYGMPTT</sequence>
<dbReference type="SMART" id="SM01118">
    <property type="entry name" value="CYTH"/>
    <property type="match status" value="1"/>
</dbReference>